<accession>A0A3P7K1M1</accession>
<dbReference type="InterPro" id="IPR000560">
    <property type="entry name" value="His_Pase_clade-2"/>
</dbReference>
<dbReference type="Proteomes" id="UP000270094">
    <property type="component" value="Unassembled WGS sequence"/>
</dbReference>
<dbReference type="OrthoDB" id="10262962at2759"/>
<dbReference type="SUPFAM" id="SSF53254">
    <property type="entry name" value="Phosphoglycerate mutase-like"/>
    <property type="match status" value="1"/>
</dbReference>
<proteinExistence type="inferred from homology"/>
<gene>
    <name evidence="3" type="ORF">SVUK_LOCUS43</name>
</gene>
<dbReference type="PANTHER" id="PTHR11567:SF187">
    <property type="entry name" value="2,3-BISPHOSPHOGLYCERATE 3-PHOSPHATASE"/>
    <property type="match status" value="1"/>
</dbReference>
<protein>
    <submittedName>
        <fullName evidence="3">Uncharacterized protein</fullName>
    </submittedName>
</protein>
<dbReference type="CDD" id="cd07061">
    <property type="entry name" value="HP_HAP_like"/>
    <property type="match status" value="1"/>
</dbReference>
<reference evidence="3 4" key="1">
    <citation type="submission" date="2018-11" db="EMBL/GenBank/DDBJ databases">
        <authorList>
            <consortium name="Pathogen Informatics"/>
        </authorList>
    </citation>
    <scope>NUCLEOTIDE SEQUENCE [LARGE SCALE GENOMIC DNA]</scope>
</reference>
<dbReference type="PANTHER" id="PTHR11567">
    <property type="entry name" value="ACID PHOSPHATASE-RELATED"/>
    <property type="match status" value="1"/>
</dbReference>
<evidence type="ECO:0000313" key="3">
    <source>
        <dbReference type="EMBL" id="VDM65045.1"/>
    </source>
</evidence>
<feature type="transmembrane region" description="Helical" evidence="2">
    <location>
        <begin position="7"/>
        <end position="24"/>
    </location>
</feature>
<evidence type="ECO:0000313" key="4">
    <source>
        <dbReference type="Proteomes" id="UP000270094"/>
    </source>
</evidence>
<sequence length="471" mass="53858">MGRTCRTFLIIMIIISPFILHIFVDGLAEGGDELGLINKPSLLTSGIPSEWIEMCEFLEREWQGSEGQIDDIGYRLRGIAIGFRHGERSPLRITDGVVECLPYREEDRKGFKQYSELVGSDNFQFFLRYDNKFKNFSTIPSFSVCSPGQLTAEGALQHVKLGNYMRNKYIGTNIFAPESRLNVSVTSSQFNRTFQSAIAFTSSFLFPSKVSIPQIFIQASNFTFMCTSKNCRCNSAVRWRLQYEQEHAQYFLKRSPEHLRIFAAALKTHPNFNKTIDPFQMIDVALGRYICRRRTLPCFGKNSCLNYVFLSELLKETSSRGKVMFDEHTRYVSQKLQLVEAYGVLYHVVEAVTKLRRFAHTNVIQIFSGHDVMLAPLLRVMGVPFVDPPHYASRIVVEFYEVIESSSAKDSIFLRFIYNGVDITRKVTFCGTNVMENGLCSAQQLEEFVQKRIFSLLGVSSLKDICDNTTH</sequence>
<keyword evidence="2" id="KW-0472">Membrane</keyword>
<keyword evidence="2" id="KW-0812">Transmembrane</keyword>
<dbReference type="AlphaFoldDB" id="A0A3P7K1M1"/>
<dbReference type="EMBL" id="UYYB01000060">
    <property type="protein sequence ID" value="VDM65045.1"/>
    <property type="molecule type" value="Genomic_DNA"/>
</dbReference>
<dbReference type="Pfam" id="PF00328">
    <property type="entry name" value="His_Phos_2"/>
    <property type="match status" value="1"/>
</dbReference>
<dbReference type="Gene3D" id="3.40.50.1240">
    <property type="entry name" value="Phosphoglycerate mutase-like"/>
    <property type="match status" value="1"/>
</dbReference>
<dbReference type="InterPro" id="IPR050645">
    <property type="entry name" value="Histidine_acid_phosphatase"/>
</dbReference>
<dbReference type="InterPro" id="IPR029033">
    <property type="entry name" value="His_PPase_superfam"/>
</dbReference>
<evidence type="ECO:0000256" key="2">
    <source>
        <dbReference type="SAM" id="Phobius"/>
    </source>
</evidence>
<organism evidence="3 4">
    <name type="scientific">Strongylus vulgaris</name>
    <name type="common">Blood worm</name>
    <dbReference type="NCBI Taxonomy" id="40348"/>
    <lineage>
        <taxon>Eukaryota</taxon>
        <taxon>Metazoa</taxon>
        <taxon>Ecdysozoa</taxon>
        <taxon>Nematoda</taxon>
        <taxon>Chromadorea</taxon>
        <taxon>Rhabditida</taxon>
        <taxon>Rhabditina</taxon>
        <taxon>Rhabditomorpha</taxon>
        <taxon>Strongyloidea</taxon>
        <taxon>Strongylidae</taxon>
        <taxon>Strongylus</taxon>
    </lineage>
</organism>
<dbReference type="GO" id="GO:0016791">
    <property type="term" value="F:phosphatase activity"/>
    <property type="evidence" value="ECO:0007669"/>
    <property type="project" value="TreeGrafter"/>
</dbReference>
<keyword evidence="2" id="KW-1133">Transmembrane helix</keyword>
<comment type="similarity">
    <text evidence="1">Belongs to the histidine acid phosphatase family.</text>
</comment>
<name>A0A3P7K1M1_STRVU</name>
<evidence type="ECO:0000256" key="1">
    <source>
        <dbReference type="ARBA" id="ARBA00005375"/>
    </source>
</evidence>
<keyword evidence="4" id="KW-1185">Reference proteome</keyword>